<dbReference type="Gene3D" id="3.40.50.1820">
    <property type="entry name" value="alpha/beta hydrolase"/>
    <property type="match status" value="1"/>
</dbReference>
<dbReference type="InterPro" id="IPR051044">
    <property type="entry name" value="MAG_DAG_Lipase"/>
</dbReference>
<organism evidence="3">
    <name type="scientific">freshwater metagenome</name>
    <dbReference type="NCBI Taxonomy" id="449393"/>
    <lineage>
        <taxon>unclassified sequences</taxon>
        <taxon>metagenomes</taxon>
        <taxon>ecological metagenomes</taxon>
    </lineage>
</organism>
<dbReference type="InterPro" id="IPR029058">
    <property type="entry name" value="AB_hydrolase_fold"/>
</dbReference>
<keyword evidence="1" id="KW-1133">Transmembrane helix</keyword>
<gene>
    <name evidence="3" type="ORF">UFOPK2982_00454</name>
</gene>
<reference evidence="3" key="1">
    <citation type="submission" date="2020-05" db="EMBL/GenBank/DDBJ databases">
        <authorList>
            <person name="Chiriac C."/>
            <person name="Salcher M."/>
            <person name="Ghai R."/>
            <person name="Kavagutti S V."/>
        </authorList>
    </citation>
    <scope>NUCLEOTIDE SEQUENCE</scope>
</reference>
<evidence type="ECO:0000259" key="2">
    <source>
        <dbReference type="Pfam" id="PF12146"/>
    </source>
</evidence>
<dbReference type="AlphaFoldDB" id="A0A6J6WWW5"/>
<keyword evidence="1" id="KW-0472">Membrane</keyword>
<keyword evidence="1" id="KW-0812">Transmembrane</keyword>
<dbReference type="PANTHER" id="PTHR11614">
    <property type="entry name" value="PHOSPHOLIPASE-RELATED"/>
    <property type="match status" value="1"/>
</dbReference>
<protein>
    <submittedName>
        <fullName evidence="3">Unannotated protein</fullName>
    </submittedName>
</protein>
<proteinExistence type="predicted"/>
<name>A0A6J6WWW5_9ZZZZ</name>
<dbReference type="SUPFAM" id="SSF53474">
    <property type="entry name" value="alpha/beta-Hydrolases"/>
    <property type="match status" value="1"/>
</dbReference>
<evidence type="ECO:0000256" key="1">
    <source>
        <dbReference type="SAM" id="Phobius"/>
    </source>
</evidence>
<dbReference type="Pfam" id="PF12146">
    <property type="entry name" value="Hydrolase_4"/>
    <property type="match status" value="1"/>
</dbReference>
<feature type="transmembrane region" description="Helical" evidence="1">
    <location>
        <begin position="345"/>
        <end position="364"/>
    </location>
</feature>
<feature type="transmembrane region" description="Helical" evidence="1">
    <location>
        <begin position="322"/>
        <end position="339"/>
    </location>
</feature>
<dbReference type="EMBL" id="CAFAAE010000046">
    <property type="protein sequence ID" value="CAB4789550.1"/>
    <property type="molecule type" value="Genomic_DNA"/>
</dbReference>
<evidence type="ECO:0000313" key="3">
    <source>
        <dbReference type="EMBL" id="CAB4789550.1"/>
    </source>
</evidence>
<sequence>MTDIPNSAGFELSGGKIGVLVIHGFGGSPVSVRPWAQSFNNSGYSVSVPRLPGHGTNWQDLNSTAAADWFAVIEKSFTDLKAKTDHVFVAGFSNGGALALRLAQIRGSEIEGLMLLNPIIHDRRIFMKLLPIIRLFVPSLKSGPSDIAKPNPPIHSYRTTAMHALYSARKFWQIVERDLYLIDLPLMIGYSINDHVVDPENSETIIDNVMSVDIREIIFEKSFHNVSLDYDSEILNEESGQFIQDVLTGELARGSYEYEEDDERDLIDAEFDSIVSSLSLDESTPTTYLDQLDRSESVESLIERNMYATPNRLPKFKKAQRGAIIALIAGPLYVIGYLVTHFDPFGLGVWPGVLAVVAGAITLFTQMEHREIDDSDSGAVL</sequence>
<accession>A0A6J6WWW5</accession>
<feature type="domain" description="Serine aminopeptidase S33" evidence="2">
    <location>
        <begin position="19"/>
        <end position="229"/>
    </location>
</feature>
<dbReference type="InterPro" id="IPR022742">
    <property type="entry name" value="Hydrolase_4"/>
</dbReference>